<organism evidence="1 2">
    <name type="scientific">Bacillus safensis</name>
    <dbReference type="NCBI Taxonomy" id="561879"/>
    <lineage>
        <taxon>Bacteria</taxon>
        <taxon>Bacillati</taxon>
        <taxon>Bacillota</taxon>
        <taxon>Bacilli</taxon>
        <taxon>Bacillales</taxon>
        <taxon>Bacillaceae</taxon>
        <taxon>Bacillus</taxon>
    </lineage>
</organism>
<proteinExistence type="predicted"/>
<protein>
    <submittedName>
        <fullName evidence="1">SMI1/KNR4 family protein</fullName>
    </submittedName>
</protein>
<evidence type="ECO:0000313" key="1">
    <source>
        <dbReference type="EMBL" id="WGD98481.2"/>
    </source>
</evidence>
<name>A0AC61YT37_BACIA</name>
<evidence type="ECO:0000313" key="2">
    <source>
        <dbReference type="Proteomes" id="UP001218488"/>
    </source>
</evidence>
<gene>
    <name evidence="1" type="ORF">P5627_05175</name>
</gene>
<dbReference type="EMBL" id="CP121752">
    <property type="protein sequence ID" value="WGD98481.2"/>
    <property type="molecule type" value="Genomic_DNA"/>
</dbReference>
<accession>A0AC61YT37</accession>
<reference evidence="1" key="1">
    <citation type="submission" date="2025-02" db="EMBL/GenBank/DDBJ databases">
        <title>Complete genome sequences of 52 Bacillus and Priestia strains isolated from West-African fermentations and 26 reference strains from the DSMZ collection.</title>
        <authorList>
            <person name="Wiedenbein E.S."/>
            <person name="Canoy T.S."/>
            <person name="Hui Y."/>
            <person name="Parkouda C."/>
            <person name="Dawende C."/>
            <person name="Ametefe E."/>
            <person name="Jespersen L."/>
            <person name="Nielsen D.S."/>
        </authorList>
    </citation>
    <scope>NUCLEOTIDE SEQUENCE</scope>
    <source>
        <strain evidence="1">PRO33</strain>
    </source>
</reference>
<dbReference type="Proteomes" id="UP001218488">
    <property type="component" value="Chromosome"/>
</dbReference>
<sequence>MEEALKMLNLPEIPHLHVNKPASDIHIKEAESQLNMVLPRAYKALLKQTNGCSIGGEVLLYGTEDMVERNKTWEVQQYASGYVAIGDDGGGQVFLMRLAEEEKKVWIVDAGVMDPQHAELMAENFLKWVSEGCIIEV</sequence>